<keyword evidence="1" id="KW-0812">Transmembrane</keyword>
<comment type="caution">
    <text evidence="2">The sequence shown here is derived from an EMBL/GenBank/DDBJ whole genome shotgun (WGS) entry which is preliminary data.</text>
</comment>
<name>A0ABR7QA62_9FLAO</name>
<feature type="transmembrane region" description="Helical" evidence="1">
    <location>
        <begin position="70"/>
        <end position="88"/>
    </location>
</feature>
<evidence type="ECO:0000313" key="2">
    <source>
        <dbReference type="EMBL" id="MBC8755462.1"/>
    </source>
</evidence>
<dbReference type="EMBL" id="JACGWS010000007">
    <property type="protein sequence ID" value="MBC8755462.1"/>
    <property type="molecule type" value="Genomic_DNA"/>
</dbReference>
<sequence>MDFDKIKELMDDENRDDFQLPTSLENLKESQMPIAKIRKTMKGEIVMQLVGIVVFFTFPFLVKMYELPRAVYFIFMFITSLMTLGYLAKMGWFLRRTSNVGQQTKETILNFIHDIKLTMEVYKTGIIAGSLLLPVSVTAMFMGIEKYGPDRFSEWFLLQMPTTTLLLVIFGYLLSGVFIYYITVKWADQLYGVHIRKLEEILVQMEE</sequence>
<organism evidence="2 3">
    <name type="scientific">Kordia aestuariivivens</name>
    <dbReference type="NCBI Taxonomy" id="2759037"/>
    <lineage>
        <taxon>Bacteria</taxon>
        <taxon>Pseudomonadati</taxon>
        <taxon>Bacteroidota</taxon>
        <taxon>Flavobacteriia</taxon>
        <taxon>Flavobacteriales</taxon>
        <taxon>Flavobacteriaceae</taxon>
        <taxon>Kordia</taxon>
    </lineage>
</organism>
<dbReference type="Proteomes" id="UP000619238">
    <property type="component" value="Unassembled WGS sequence"/>
</dbReference>
<evidence type="ECO:0000256" key="1">
    <source>
        <dbReference type="SAM" id="Phobius"/>
    </source>
</evidence>
<keyword evidence="1" id="KW-0472">Membrane</keyword>
<keyword evidence="1" id="KW-1133">Transmembrane helix</keyword>
<evidence type="ECO:0000313" key="3">
    <source>
        <dbReference type="Proteomes" id="UP000619238"/>
    </source>
</evidence>
<proteinExistence type="predicted"/>
<gene>
    <name evidence="2" type="ORF">H2O64_12365</name>
</gene>
<evidence type="ECO:0008006" key="4">
    <source>
        <dbReference type="Google" id="ProtNLM"/>
    </source>
</evidence>
<protein>
    <recommendedName>
        <fullName evidence="4">DUF3278 domain-containing protein</fullName>
    </recommendedName>
</protein>
<feature type="transmembrane region" description="Helical" evidence="1">
    <location>
        <begin position="164"/>
        <end position="182"/>
    </location>
</feature>
<feature type="transmembrane region" description="Helical" evidence="1">
    <location>
        <begin position="45"/>
        <end position="64"/>
    </location>
</feature>
<keyword evidence="3" id="KW-1185">Reference proteome</keyword>
<accession>A0ABR7QA62</accession>
<reference evidence="2 3" key="1">
    <citation type="submission" date="2020-07" db="EMBL/GenBank/DDBJ databases">
        <title>Description of Kordia aestuariivivens sp. nov., isolated from a tidal flat.</title>
        <authorList>
            <person name="Park S."/>
            <person name="Yoon J.-H."/>
        </authorList>
    </citation>
    <scope>NUCLEOTIDE SEQUENCE [LARGE SCALE GENOMIC DNA]</scope>
    <source>
        <strain evidence="2 3">YSTF-M3</strain>
    </source>
</reference>
<feature type="transmembrane region" description="Helical" evidence="1">
    <location>
        <begin position="125"/>
        <end position="144"/>
    </location>
</feature>
<dbReference type="RefSeq" id="WP_187562515.1">
    <property type="nucleotide sequence ID" value="NZ_JACGWS010000007.1"/>
</dbReference>